<sequence length="229" mass="24836">MSATITLKQSMARSPDATLYLIKHSLMIAGVLLVLGIINVFTNNTQFAELIKSALPDSSVSEESSEESAEAETAALVLSPRMQGAIDFVARRYRVSPEALIPVFEVAQLIGKERRIDPLLIVAIIGIESRFNPFAESAMGAQGLMQVIPRFHMDKVPEGAGDSPLLDPEINIRVGVHILEEAIRRRGGLVAGLQHYSGSSESEGSYASKVLAEKERLEQAARRNARPSA</sequence>
<accession>A0A9D7IA21</accession>
<dbReference type="EMBL" id="JADJNC010000045">
    <property type="protein sequence ID" value="MBK7424743.1"/>
    <property type="molecule type" value="Genomic_DNA"/>
</dbReference>
<protein>
    <submittedName>
        <fullName evidence="3">Transglycosylase SLT domain-containing protein</fullName>
    </submittedName>
</protein>
<reference evidence="3" key="1">
    <citation type="submission" date="2020-10" db="EMBL/GenBank/DDBJ databases">
        <title>Connecting structure to function with the recovery of over 1000 high-quality activated sludge metagenome-assembled genomes encoding full-length rRNA genes using long-read sequencing.</title>
        <authorList>
            <person name="Singleton C.M."/>
            <person name="Petriglieri F."/>
            <person name="Kristensen J.M."/>
            <person name="Kirkegaard R.H."/>
            <person name="Michaelsen T.Y."/>
            <person name="Andersen M.H."/>
            <person name="Karst S.M."/>
            <person name="Dueholm M.S."/>
            <person name="Nielsen P.H."/>
            <person name="Albertsen M."/>
        </authorList>
    </citation>
    <scope>NUCLEOTIDE SEQUENCE</scope>
    <source>
        <strain evidence="3">EsbW_18-Q3-R4-48_MAXAC.044</strain>
    </source>
</reference>
<gene>
    <name evidence="3" type="ORF">IPJ48_17585</name>
</gene>
<dbReference type="Gene3D" id="1.10.530.10">
    <property type="match status" value="1"/>
</dbReference>
<comment type="caution">
    <text evidence="3">The sequence shown here is derived from an EMBL/GenBank/DDBJ whole genome shotgun (WGS) entry which is preliminary data.</text>
</comment>
<evidence type="ECO:0000256" key="1">
    <source>
        <dbReference type="SAM" id="Phobius"/>
    </source>
</evidence>
<proteinExistence type="predicted"/>
<dbReference type="Pfam" id="PF01464">
    <property type="entry name" value="SLT"/>
    <property type="match status" value="1"/>
</dbReference>
<evidence type="ECO:0000259" key="2">
    <source>
        <dbReference type="Pfam" id="PF01464"/>
    </source>
</evidence>
<feature type="transmembrane region" description="Helical" evidence="1">
    <location>
        <begin position="21"/>
        <end position="41"/>
    </location>
</feature>
<dbReference type="Proteomes" id="UP000886602">
    <property type="component" value="Unassembled WGS sequence"/>
</dbReference>
<dbReference type="InterPro" id="IPR008258">
    <property type="entry name" value="Transglycosylase_SLT_dom_1"/>
</dbReference>
<evidence type="ECO:0000313" key="3">
    <source>
        <dbReference type="EMBL" id="MBK7424743.1"/>
    </source>
</evidence>
<dbReference type="SUPFAM" id="SSF53955">
    <property type="entry name" value="Lysozyme-like"/>
    <property type="match status" value="1"/>
</dbReference>
<dbReference type="AlphaFoldDB" id="A0A9D7IA21"/>
<keyword evidence="1" id="KW-0472">Membrane</keyword>
<feature type="domain" description="Transglycosylase SLT" evidence="2">
    <location>
        <begin position="111"/>
        <end position="188"/>
    </location>
</feature>
<evidence type="ECO:0000313" key="4">
    <source>
        <dbReference type="Proteomes" id="UP000886602"/>
    </source>
</evidence>
<organism evidence="3 4">
    <name type="scientific">Candidatus Propionivibrio dominans</name>
    <dbReference type="NCBI Taxonomy" id="2954373"/>
    <lineage>
        <taxon>Bacteria</taxon>
        <taxon>Pseudomonadati</taxon>
        <taxon>Pseudomonadota</taxon>
        <taxon>Betaproteobacteria</taxon>
        <taxon>Rhodocyclales</taxon>
        <taxon>Rhodocyclaceae</taxon>
        <taxon>Propionivibrio</taxon>
    </lineage>
</organism>
<keyword evidence="1" id="KW-0812">Transmembrane</keyword>
<keyword evidence="1" id="KW-1133">Transmembrane helix</keyword>
<name>A0A9D7IA21_9RHOO</name>
<dbReference type="InterPro" id="IPR023346">
    <property type="entry name" value="Lysozyme-like_dom_sf"/>
</dbReference>